<dbReference type="GeneID" id="93607124"/>
<accession>I1BGW8</accession>
<proteinExistence type="predicted"/>
<evidence type="ECO:0000313" key="1">
    <source>
        <dbReference type="EMBL" id="EIE75448.1"/>
    </source>
</evidence>
<dbReference type="EMBL" id="CH476732">
    <property type="protein sequence ID" value="EIE75448.1"/>
    <property type="molecule type" value="Genomic_DNA"/>
</dbReference>
<name>I1BGW8_RHIO9</name>
<reference evidence="1 2" key="1">
    <citation type="journal article" date="2009" name="PLoS Genet.">
        <title>Genomic analysis of the basal lineage fungus Rhizopus oryzae reveals a whole-genome duplication.</title>
        <authorList>
            <person name="Ma L.-J."/>
            <person name="Ibrahim A.S."/>
            <person name="Skory C."/>
            <person name="Grabherr M.G."/>
            <person name="Burger G."/>
            <person name="Butler M."/>
            <person name="Elias M."/>
            <person name="Idnurm A."/>
            <person name="Lang B.F."/>
            <person name="Sone T."/>
            <person name="Abe A."/>
            <person name="Calvo S.E."/>
            <person name="Corrochano L.M."/>
            <person name="Engels R."/>
            <person name="Fu J."/>
            <person name="Hansberg W."/>
            <person name="Kim J.-M."/>
            <person name="Kodira C.D."/>
            <person name="Koehrsen M.J."/>
            <person name="Liu B."/>
            <person name="Miranda-Saavedra D."/>
            <person name="O'Leary S."/>
            <person name="Ortiz-Castellanos L."/>
            <person name="Poulter R."/>
            <person name="Rodriguez-Romero J."/>
            <person name="Ruiz-Herrera J."/>
            <person name="Shen Y.-Q."/>
            <person name="Zeng Q."/>
            <person name="Galagan J."/>
            <person name="Birren B.W."/>
            <person name="Cuomo C.A."/>
            <person name="Wickes B.L."/>
        </authorList>
    </citation>
    <scope>NUCLEOTIDE SEQUENCE [LARGE SCALE GENOMIC DNA]</scope>
    <source>
        <strain evidence="2">RA 99-880 / ATCC MYA-4621 / FGSC 9543 / NRRL 43880</strain>
    </source>
</reference>
<dbReference type="VEuPathDB" id="FungiDB:RO3G_00152"/>
<protein>
    <submittedName>
        <fullName evidence="1">Uncharacterized protein</fullName>
    </submittedName>
</protein>
<dbReference type="InParanoid" id="I1BGW8"/>
<sequence>MKDLLTLSNLTWHDEYIRISFILDASPEETSEYQASNSISSAVPIIFYPHRIHQEDDL</sequence>
<dbReference type="Proteomes" id="UP000009138">
    <property type="component" value="Unassembled WGS sequence"/>
</dbReference>
<dbReference type="AlphaFoldDB" id="I1BGW8"/>
<gene>
    <name evidence="1" type="ORF">RO3G_00152</name>
</gene>
<keyword evidence="2" id="KW-1185">Reference proteome</keyword>
<organism evidence="1 2">
    <name type="scientific">Rhizopus delemar (strain RA 99-880 / ATCC MYA-4621 / FGSC 9543 / NRRL 43880)</name>
    <name type="common">Mucormycosis agent</name>
    <name type="synonym">Rhizopus arrhizus var. delemar</name>
    <dbReference type="NCBI Taxonomy" id="246409"/>
    <lineage>
        <taxon>Eukaryota</taxon>
        <taxon>Fungi</taxon>
        <taxon>Fungi incertae sedis</taxon>
        <taxon>Mucoromycota</taxon>
        <taxon>Mucoromycotina</taxon>
        <taxon>Mucoromycetes</taxon>
        <taxon>Mucorales</taxon>
        <taxon>Mucorineae</taxon>
        <taxon>Rhizopodaceae</taxon>
        <taxon>Rhizopus</taxon>
    </lineage>
</organism>
<evidence type="ECO:0000313" key="2">
    <source>
        <dbReference type="Proteomes" id="UP000009138"/>
    </source>
</evidence>
<dbReference type="RefSeq" id="XP_067510844.1">
    <property type="nucleotide sequence ID" value="XM_067654743.1"/>
</dbReference>